<keyword evidence="1" id="KW-0732">Signal</keyword>
<accession>A0ABT2ASR9</accession>
<dbReference type="EMBL" id="JANUHA010000025">
    <property type="protein sequence ID" value="MCS0599225.1"/>
    <property type="molecule type" value="Genomic_DNA"/>
</dbReference>
<keyword evidence="3" id="KW-1185">Reference proteome</keyword>
<sequence>MHRFTHALAALVLAAPAALAFAGDTNAFSNPTAGFALTKPAGWHYLSAAQNMDNIKRMKLCDEEFHAMMKQYASAPLVAMSKYQEPFEDVNPSFKVNLKTYGQLKGIPATELIKLILPQFQKTFRDFVLVQAPVEVQVAGIQSAYARIDYTMELPDGRSFPTSSELWIVPRGDYFFMIGAGTRQDEKTGTRAEIQGILDTVKITQ</sequence>
<name>A0ABT2ASR9_9BURK</name>
<feature type="signal peptide" evidence="1">
    <location>
        <begin position="1"/>
        <end position="22"/>
    </location>
</feature>
<gene>
    <name evidence="2" type="ORF">NX780_23025</name>
</gene>
<evidence type="ECO:0000313" key="3">
    <source>
        <dbReference type="Proteomes" id="UP001206572"/>
    </source>
</evidence>
<protein>
    <recommendedName>
        <fullName evidence="4">DUF1795 domain-containing protein</fullName>
    </recommendedName>
</protein>
<reference evidence="2 3" key="1">
    <citation type="submission" date="2022-08" db="EMBL/GenBank/DDBJ databases">
        <title>Reclassification of Massilia species as members of the genera Telluria, Duganella, Pseudoduganella, Mokoshia gen. nov. and Zemynaea gen. nov. using orthogonal and non-orthogonal genome-based approaches.</title>
        <authorList>
            <person name="Bowman J.P."/>
        </authorList>
    </citation>
    <scope>NUCLEOTIDE SEQUENCE [LARGE SCALE GENOMIC DNA]</scope>
    <source>
        <strain evidence="2 3">JCM 31661</strain>
    </source>
</reference>
<organism evidence="2 3">
    <name type="scientific">Massilia agri</name>
    <dbReference type="NCBI Taxonomy" id="1886785"/>
    <lineage>
        <taxon>Bacteria</taxon>
        <taxon>Pseudomonadati</taxon>
        <taxon>Pseudomonadota</taxon>
        <taxon>Betaproteobacteria</taxon>
        <taxon>Burkholderiales</taxon>
        <taxon>Oxalobacteraceae</taxon>
        <taxon>Telluria group</taxon>
        <taxon>Massilia</taxon>
    </lineage>
</organism>
<dbReference type="RefSeq" id="WP_258830228.1">
    <property type="nucleotide sequence ID" value="NZ_JANUHA010000025.1"/>
</dbReference>
<evidence type="ECO:0008006" key="4">
    <source>
        <dbReference type="Google" id="ProtNLM"/>
    </source>
</evidence>
<evidence type="ECO:0000313" key="2">
    <source>
        <dbReference type="EMBL" id="MCS0599225.1"/>
    </source>
</evidence>
<comment type="caution">
    <text evidence="2">The sequence shown here is derived from an EMBL/GenBank/DDBJ whole genome shotgun (WGS) entry which is preliminary data.</text>
</comment>
<proteinExistence type="predicted"/>
<feature type="chain" id="PRO_5047293635" description="DUF1795 domain-containing protein" evidence="1">
    <location>
        <begin position="23"/>
        <end position="205"/>
    </location>
</feature>
<evidence type="ECO:0000256" key="1">
    <source>
        <dbReference type="SAM" id="SignalP"/>
    </source>
</evidence>
<dbReference type="Proteomes" id="UP001206572">
    <property type="component" value="Unassembled WGS sequence"/>
</dbReference>